<evidence type="ECO:0000256" key="10">
    <source>
        <dbReference type="ARBA" id="ARBA00023136"/>
    </source>
</evidence>
<evidence type="ECO:0000313" key="16">
    <source>
        <dbReference type="EMBL" id="CCK74234.1"/>
    </source>
</evidence>
<evidence type="ECO:0000256" key="7">
    <source>
        <dbReference type="ARBA" id="ARBA00022618"/>
    </source>
</evidence>
<evidence type="ECO:0000256" key="4">
    <source>
        <dbReference type="ARBA" id="ARBA00021907"/>
    </source>
</evidence>
<evidence type="ECO:0000256" key="11">
    <source>
        <dbReference type="ARBA" id="ARBA00023306"/>
    </source>
</evidence>
<comment type="function">
    <text evidence="12">Part of the ABC transporter FtsEX involved in cellular division.</text>
</comment>
<organism evidence="16 17">
    <name type="scientific">Oleispira antarctica RB-8</name>
    <dbReference type="NCBI Taxonomy" id="698738"/>
    <lineage>
        <taxon>Bacteria</taxon>
        <taxon>Pseudomonadati</taxon>
        <taxon>Pseudomonadota</taxon>
        <taxon>Gammaproteobacteria</taxon>
        <taxon>Oceanospirillales</taxon>
        <taxon>Oceanospirillaceae</taxon>
        <taxon>Oleispira</taxon>
    </lineage>
</organism>
<keyword evidence="6 12" id="KW-0997">Cell inner membrane</keyword>
<keyword evidence="7 12" id="KW-0132">Cell division</keyword>
<evidence type="ECO:0000259" key="15">
    <source>
        <dbReference type="Pfam" id="PF18075"/>
    </source>
</evidence>
<dbReference type="PANTHER" id="PTHR47755">
    <property type="entry name" value="CELL DIVISION PROTEIN FTSX"/>
    <property type="match status" value="1"/>
</dbReference>
<dbReference type="Pfam" id="PF18075">
    <property type="entry name" value="FtsX_ECD"/>
    <property type="match status" value="1"/>
</dbReference>
<evidence type="ECO:0000256" key="1">
    <source>
        <dbReference type="ARBA" id="ARBA00004429"/>
    </source>
</evidence>
<dbReference type="InterPro" id="IPR003838">
    <property type="entry name" value="ABC3_permease_C"/>
</dbReference>
<dbReference type="InterPro" id="IPR040690">
    <property type="entry name" value="FtsX_ECD"/>
</dbReference>
<comment type="subcellular location">
    <subcellularLocation>
        <location evidence="1">Cell inner membrane</location>
        <topology evidence="1">Multi-pass membrane protein</topology>
    </subcellularLocation>
</comment>
<keyword evidence="5 12" id="KW-1003">Cell membrane</keyword>
<comment type="similarity">
    <text evidence="2 12">Belongs to the ABC-4 integral membrane protein family. FtsX subfamily.</text>
</comment>
<keyword evidence="10 12" id="KW-0472">Membrane</keyword>
<comment type="subunit">
    <text evidence="3">Forms a membrane-associated complex with FtsE.</text>
</comment>
<reference evidence="16 17" key="1">
    <citation type="journal article" date="2013" name="Nat. Commun.">
        <title>Genome sequence and functional genomic analysis of the oil-degrading bacterium Oleispira antarctica.</title>
        <authorList>
            <person name="Kube M."/>
            <person name="Chernikova T.N."/>
            <person name="Al-Ramahi Y."/>
            <person name="Beloqui A."/>
            <person name="Lopez-Cortez N."/>
            <person name="Guazzaroni M.E."/>
            <person name="Heipieper H.J."/>
            <person name="Klages S."/>
            <person name="Kotsyurbenko O.R."/>
            <person name="Langer I."/>
            <person name="Nechitaylo T.Y."/>
            <person name="Lunsdorf H."/>
            <person name="Fernandez M."/>
            <person name="Juarez S."/>
            <person name="Ciordia S."/>
            <person name="Singer A."/>
            <person name="Kagan O."/>
            <person name="Egorova O."/>
            <person name="Petit P.A."/>
            <person name="Stogios P."/>
            <person name="Kim Y."/>
            <person name="Tchigvintsev A."/>
            <person name="Flick R."/>
            <person name="Denaro R."/>
            <person name="Genovese M."/>
            <person name="Albar J.P."/>
            <person name="Reva O.N."/>
            <person name="Martinez-Gomariz M."/>
            <person name="Tran H."/>
            <person name="Ferrer M."/>
            <person name="Savchenko A."/>
            <person name="Yakunin A.F."/>
            <person name="Yakimov M.M."/>
            <person name="Golyshina O.V."/>
            <person name="Reinhardt R."/>
            <person name="Golyshin P.N."/>
        </authorList>
    </citation>
    <scope>NUCLEOTIDE SEQUENCE [LARGE SCALE GENOMIC DNA]</scope>
</reference>
<dbReference type="NCBIfam" id="TIGR00439">
    <property type="entry name" value="FtsX_Gneg"/>
    <property type="match status" value="1"/>
</dbReference>
<keyword evidence="9 13" id="KW-1133">Transmembrane helix</keyword>
<evidence type="ECO:0000313" key="17">
    <source>
        <dbReference type="Proteomes" id="UP000032749"/>
    </source>
</evidence>
<dbReference type="GO" id="GO:0032153">
    <property type="term" value="C:cell division site"/>
    <property type="evidence" value="ECO:0007669"/>
    <property type="project" value="TreeGrafter"/>
</dbReference>
<dbReference type="STRING" id="698738.OLEAN_C00580"/>
<dbReference type="HOGENOM" id="CLU_073546_0_0_6"/>
<dbReference type="Pfam" id="PF02687">
    <property type="entry name" value="FtsX"/>
    <property type="match status" value="1"/>
</dbReference>
<keyword evidence="8 13" id="KW-0812">Transmembrane</keyword>
<feature type="transmembrane region" description="Helical" evidence="13">
    <location>
        <begin position="290"/>
        <end position="314"/>
    </location>
</feature>
<dbReference type="InterPro" id="IPR004513">
    <property type="entry name" value="FtsX"/>
</dbReference>
<accession>R4YQ04</accession>
<evidence type="ECO:0000259" key="14">
    <source>
        <dbReference type="Pfam" id="PF02687"/>
    </source>
</evidence>
<evidence type="ECO:0000256" key="3">
    <source>
        <dbReference type="ARBA" id="ARBA00011160"/>
    </source>
</evidence>
<feature type="transmembrane region" description="Helical" evidence="13">
    <location>
        <begin position="249"/>
        <end position="270"/>
    </location>
</feature>
<feature type="transmembrane region" description="Helical" evidence="13">
    <location>
        <begin position="48"/>
        <end position="68"/>
    </location>
</feature>
<dbReference type="KEGG" id="oai:OLEAN_C00580"/>
<name>R4YQ04_OLEAN</name>
<dbReference type="PANTHER" id="PTHR47755:SF1">
    <property type="entry name" value="CELL DIVISION PROTEIN FTSX"/>
    <property type="match status" value="1"/>
</dbReference>
<dbReference type="OrthoDB" id="9813411at2"/>
<protein>
    <recommendedName>
        <fullName evidence="4 12">Cell division protein FtsX</fullName>
    </recommendedName>
</protein>
<dbReference type="GO" id="GO:0051301">
    <property type="term" value="P:cell division"/>
    <property type="evidence" value="ECO:0007669"/>
    <property type="project" value="UniProtKB-KW"/>
</dbReference>
<feature type="domain" description="FtsX extracellular" evidence="15">
    <location>
        <begin position="83"/>
        <end position="176"/>
    </location>
</feature>
<keyword evidence="11 12" id="KW-0131">Cell cycle</keyword>
<dbReference type="PATRIC" id="fig|698738.3.peg.58"/>
<evidence type="ECO:0000256" key="13">
    <source>
        <dbReference type="SAM" id="Phobius"/>
    </source>
</evidence>
<dbReference type="AlphaFoldDB" id="R4YQ04"/>
<dbReference type="EMBL" id="FO203512">
    <property type="protein sequence ID" value="CCK74234.1"/>
    <property type="molecule type" value="Genomic_DNA"/>
</dbReference>
<keyword evidence="17" id="KW-1185">Reference proteome</keyword>
<dbReference type="PIRSF" id="PIRSF003097">
    <property type="entry name" value="FtsX"/>
    <property type="match status" value="1"/>
</dbReference>
<proteinExistence type="inferred from homology"/>
<dbReference type="InterPro" id="IPR047590">
    <property type="entry name" value="FtsX_proteobact-type"/>
</dbReference>
<dbReference type="Gene3D" id="3.30.70.3040">
    <property type="match status" value="1"/>
</dbReference>
<dbReference type="Proteomes" id="UP000032749">
    <property type="component" value="Chromosome"/>
</dbReference>
<evidence type="ECO:0000256" key="6">
    <source>
        <dbReference type="ARBA" id="ARBA00022519"/>
    </source>
</evidence>
<dbReference type="GO" id="GO:0005886">
    <property type="term" value="C:plasma membrane"/>
    <property type="evidence" value="ECO:0007669"/>
    <property type="project" value="UniProtKB-SubCell"/>
</dbReference>
<evidence type="ECO:0000256" key="12">
    <source>
        <dbReference type="PIRNR" id="PIRNR003097"/>
    </source>
</evidence>
<gene>
    <name evidence="16" type="ORF">OLEAN_C00580</name>
</gene>
<evidence type="ECO:0000256" key="5">
    <source>
        <dbReference type="ARBA" id="ARBA00022475"/>
    </source>
</evidence>
<sequence length="323" mass="35145">MSEKPTTQQGASAATLGTSEKFSAYFRNHQMVAVESLAKLLATPASSLLTWLVIAIALTLPGALYMAVNNLQQLSGHFEASGQMTVFLAADIREADSNALRLRVASLEQVNKVVYVSPEQALEEFTQYGGISEALSFLDENPLPAVLLVEPPLGIDKEELSVLVAQIQSFKHVDSVQVDMAWVERLLALLALAQRLVAVVGVLLALAIVLVVGNTIRLSIAARTEEIRVIKLVGGTNAYVRRPFLYSGFWYGAIGGILAWLMLGLCWILLQGPVSDIAELYGADFYLQPLPFEPTCWLILSASLLGLIGSWWSVQRHLVAIEP</sequence>
<feature type="transmembrane region" description="Helical" evidence="13">
    <location>
        <begin position="186"/>
        <end position="213"/>
    </location>
</feature>
<feature type="domain" description="ABC3 transporter permease C-terminal" evidence="14">
    <location>
        <begin position="199"/>
        <end position="314"/>
    </location>
</feature>
<evidence type="ECO:0000256" key="8">
    <source>
        <dbReference type="ARBA" id="ARBA00022692"/>
    </source>
</evidence>
<evidence type="ECO:0000256" key="9">
    <source>
        <dbReference type="ARBA" id="ARBA00022989"/>
    </source>
</evidence>
<evidence type="ECO:0000256" key="2">
    <source>
        <dbReference type="ARBA" id="ARBA00007379"/>
    </source>
</evidence>